<evidence type="ECO:0000259" key="1">
    <source>
        <dbReference type="Pfam" id="PF01738"/>
    </source>
</evidence>
<comment type="caution">
    <text evidence="2">The sequence shown here is derived from an EMBL/GenBank/DDBJ whole genome shotgun (WGS) entry which is preliminary data.</text>
</comment>
<dbReference type="Pfam" id="PF01738">
    <property type="entry name" value="DLH"/>
    <property type="match status" value="1"/>
</dbReference>
<dbReference type="GO" id="GO:0016787">
    <property type="term" value="F:hydrolase activity"/>
    <property type="evidence" value="ECO:0007669"/>
    <property type="project" value="UniProtKB-KW"/>
</dbReference>
<organism evidence="2 3">
    <name type="scientific">Ditylenchus destructor</name>
    <dbReference type="NCBI Taxonomy" id="166010"/>
    <lineage>
        <taxon>Eukaryota</taxon>
        <taxon>Metazoa</taxon>
        <taxon>Ecdysozoa</taxon>
        <taxon>Nematoda</taxon>
        <taxon>Chromadorea</taxon>
        <taxon>Rhabditida</taxon>
        <taxon>Tylenchina</taxon>
        <taxon>Tylenchomorpha</taxon>
        <taxon>Sphaerularioidea</taxon>
        <taxon>Anguinidae</taxon>
        <taxon>Anguininae</taxon>
        <taxon>Ditylenchus</taxon>
    </lineage>
</organism>
<sequence>MSGLPGEDNFLCGEERTKDRSEEDRRAGLLLHYHPHTCCWSAVVYNVPHEAKGMVLFAHGSGSGRYSPRNQYIAKVINNAGYATLLMDLLTEKEDETDRYTGEYRFDIELLANRMLEATDWVRGQPSDFEILPVGYFGASTGAGAALIAASQRDDIKAVVSRGGRPDLADKALPSVTAPTVLIVGGNDHEVIKLNQSALARLTCTKQLEIIPGATHLFEEPGALEEVAKIATDWFGSYLK</sequence>
<evidence type="ECO:0000313" key="2">
    <source>
        <dbReference type="EMBL" id="KAI1700507.1"/>
    </source>
</evidence>
<dbReference type="InterPro" id="IPR002925">
    <property type="entry name" value="Dienelactn_hydro"/>
</dbReference>
<gene>
    <name evidence="2" type="ORF">DdX_16662</name>
</gene>
<protein>
    <submittedName>
        <fullName evidence="2">Dienelactone hydrolase family domain-containing protein</fullName>
    </submittedName>
</protein>
<accession>A0AAD4MN17</accession>
<name>A0AAD4MN17_9BILA</name>
<evidence type="ECO:0000313" key="3">
    <source>
        <dbReference type="Proteomes" id="UP001201812"/>
    </source>
</evidence>
<reference evidence="2" key="1">
    <citation type="submission" date="2022-01" db="EMBL/GenBank/DDBJ databases">
        <title>Genome Sequence Resource for Two Populations of Ditylenchus destructor, the Migratory Endoparasitic Phytonematode.</title>
        <authorList>
            <person name="Zhang H."/>
            <person name="Lin R."/>
            <person name="Xie B."/>
        </authorList>
    </citation>
    <scope>NUCLEOTIDE SEQUENCE</scope>
    <source>
        <strain evidence="2">BazhouSP</strain>
    </source>
</reference>
<dbReference type="Proteomes" id="UP001201812">
    <property type="component" value="Unassembled WGS sequence"/>
</dbReference>
<keyword evidence="2" id="KW-0378">Hydrolase</keyword>
<feature type="domain" description="Dienelactone hydrolase" evidence="1">
    <location>
        <begin position="70"/>
        <end position="229"/>
    </location>
</feature>
<dbReference type="InterPro" id="IPR029058">
    <property type="entry name" value="AB_hydrolase_fold"/>
</dbReference>
<proteinExistence type="predicted"/>
<dbReference type="EMBL" id="JAKKPZ010000143">
    <property type="protein sequence ID" value="KAI1700507.1"/>
    <property type="molecule type" value="Genomic_DNA"/>
</dbReference>
<dbReference type="Gene3D" id="3.40.50.1820">
    <property type="entry name" value="alpha/beta hydrolase"/>
    <property type="match status" value="1"/>
</dbReference>
<dbReference type="SUPFAM" id="SSF53474">
    <property type="entry name" value="alpha/beta-Hydrolases"/>
    <property type="match status" value="1"/>
</dbReference>
<keyword evidence="3" id="KW-1185">Reference proteome</keyword>
<dbReference type="AlphaFoldDB" id="A0AAD4MN17"/>